<dbReference type="GO" id="GO:0000281">
    <property type="term" value="P:mitotic cytokinesis"/>
    <property type="evidence" value="ECO:0007669"/>
    <property type="project" value="InterPro"/>
</dbReference>
<dbReference type="PANTHER" id="PTHR46591">
    <property type="entry name" value="ZINC FINGER FYVE DOMAIN-CONTAINING PROTEIN 26"/>
    <property type="match status" value="1"/>
</dbReference>
<dbReference type="GO" id="GO:0032465">
    <property type="term" value="P:regulation of cytokinesis"/>
    <property type="evidence" value="ECO:0007669"/>
    <property type="project" value="TreeGrafter"/>
</dbReference>
<dbReference type="PANTHER" id="PTHR46591:SF1">
    <property type="entry name" value="ZINC FINGER FYVE DOMAIN-CONTAINING PROTEIN 26"/>
    <property type="match status" value="1"/>
</dbReference>
<evidence type="ECO:0000313" key="1">
    <source>
        <dbReference type="EMBL" id="CAF4033118.1"/>
    </source>
</evidence>
<name>A0A819QYE2_9BILA</name>
<reference evidence="1" key="1">
    <citation type="submission" date="2021-02" db="EMBL/GenBank/DDBJ databases">
        <authorList>
            <person name="Nowell W R."/>
        </authorList>
    </citation>
    <scope>NUCLEOTIDE SEQUENCE</scope>
</reference>
<protein>
    <submittedName>
        <fullName evidence="1">Uncharacterized protein</fullName>
    </submittedName>
</protein>
<dbReference type="InterPro" id="IPR028730">
    <property type="entry name" value="ZFYVE26"/>
</dbReference>
<dbReference type="GO" id="GO:0032266">
    <property type="term" value="F:phosphatidylinositol-3-phosphate binding"/>
    <property type="evidence" value="ECO:0007669"/>
    <property type="project" value="InterPro"/>
</dbReference>
<dbReference type="GO" id="GO:0005765">
    <property type="term" value="C:lysosomal membrane"/>
    <property type="evidence" value="ECO:0007669"/>
    <property type="project" value="TreeGrafter"/>
</dbReference>
<dbReference type="GO" id="GO:0005813">
    <property type="term" value="C:centrosome"/>
    <property type="evidence" value="ECO:0007669"/>
    <property type="project" value="TreeGrafter"/>
</dbReference>
<organism evidence="1 2">
    <name type="scientific">Adineta steineri</name>
    <dbReference type="NCBI Taxonomy" id="433720"/>
    <lineage>
        <taxon>Eukaryota</taxon>
        <taxon>Metazoa</taxon>
        <taxon>Spiralia</taxon>
        <taxon>Gnathifera</taxon>
        <taxon>Rotifera</taxon>
        <taxon>Eurotatoria</taxon>
        <taxon>Bdelloidea</taxon>
        <taxon>Adinetida</taxon>
        <taxon>Adinetidae</taxon>
        <taxon>Adineta</taxon>
    </lineage>
</organism>
<evidence type="ECO:0000313" key="2">
    <source>
        <dbReference type="Proteomes" id="UP000663868"/>
    </source>
</evidence>
<dbReference type="GO" id="GO:0030496">
    <property type="term" value="C:midbody"/>
    <property type="evidence" value="ECO:0007669"/>
    <property type="project" value="TreeGrafter"/>
</dbReference>
<gene>
    <name evidence="1" type="ORF">KXQ929_LOCUS30414</name>
</gene>
<accession>A0A819QYE2</accession>
<dbReference type="AlphaFoldDB" id="A0A819QYE2"/>
<dbReference type="EMBL" id="CAJOBB010003304">
    <property type="protein sequence ID" value="CAF4033118.1"/>
    <property type="molecule type" value="Genomic_DNA"/>
</dbReference>
<proteinExistence type="predicted"/>
<comment type="caution">
    <text evidence="1">The sequence shown here is derived from an EMBL/GenBank/DDBJ whole genome shotgun (WGS) entry which is preliminary data.</text>
</comment>
<sequence length="326" mass="38421">MSVLEIRHEFVDIETRDNQQLYQAFCNHIYLGQWELCRICLQILFTKRLKLNTNLEDLLIDIIRNPTAYCTGSKSVPTPFHFALLLVEECRVNQYLDATIVEELKHYSTFKFLLAVGDIQPSAQVAQEFERLHKNTDDIPSTLLTDSMADFLVDLWLHETPRVHAFIRLYLYSSIPSIHTWLIQIHKRALEICLQQLKTLNNEQQKTNLVDLLLALHFYSCDTNEFRLTIRDTLRKIVIYATEGNDNSGQLFDLKTLYRSILNNGYLARFISELESDYRKELLNNDTVIIHFLKKNSFRKENFFWKEIYLYLIENKLDLISCVLVS</sequence>
<dbReference type="Proteomes" id="UP000663868">
    <property type="component" value="Unassembled WGS sequence"/>
</dbReference>
<dbReference type="GO" id="GO:0000724">
    <property type="term" value="P:double-strand break repair via homologous recombination"/>
    <property type="evidence" value="ECO:0007669"/>
    <property type="project" value="InterPro"/>
</dbReference>